<proteinExistence type="predicted"/>
<dbReference type="EMBL" id="FNHW01000005">
    <property type="protein sequence ID" value="SDN46562.1"/>
    <property type="molecule type" value="Genomic_DNA"/>
</dbReference>
<sequence length="55" mass="6452">MNYKIRVFHLNTNDEAFTIDTIFKGEEAAEQARRKSRNSLPYPIRICQSACFDNK</sequence>
<evidence type="ECO:0000313" key="1">
    <source>
        <dbReference type="EMBL" id="SDN46562.1"/>
    </source>
</evidence>
<keyword evidence="2" id="KW-1185">Reference proteome</keyword>
<accession>A0A1H0BLT1</accession>
<reference evidence="2" key="1">
    <citation type="submission" date="2016-10" db="EMBL/GenBank/DDBJ databases">
        <authorList>
            <person name="Varghese N."/>
            <person name="Submissions S."/>
        </authorList>
    </citation>
    <scope>NUCLEOTIDE SEQUENCE [LARGE SCALE GENOMIC DNA]</scope>
    <source>
        <strain evidence="2">CGMCC 1.6854</strain>
    </source>
</reference>
<gene>
    <name evidence="1" type="ORF">SAMN04488137_4553</name>
</gene>
<protein>
    <submittedName>
        <fullName evidence="1">Uncharacterized protein</fullName>
    </submittedName>
</protein>
<name>A0A1H0BLT1_9BACL</name>
<dbReference type="Proteomes" id="UP000199544">
    <property type="component" value="Unassembled WGS sequence"/>
</dbReference>
<dbReference type="STRING" id="459525.SAMN04488137_4553"/>
<evidence type="ECO:0000313" key="2">
    <source>
        <dbReference type="Proteomes" id="UP000199544"/>
    </source>
</evidence>
<dbReference type="AlphaFoldDB" id="A0A1H0BLT1"/>
<dbReference type="RefSeq" id="WP_170834464.1">
    <property type="nucleotide sequence ID" value="NZ_FNHW01000005.1"/>
</dbReference>
<organism evidence="1 2">
    <name type="scientific">Fictibacillus solisalsi</name>
    <dbReference type="NCBI Taxonomy" id="459525"/>
    <lineage>
        <taxon>Bacteria</taxon>
        <taxon>Bacillati</taxon>
        <taxon>Bacillota</taxon>
        <taxon>Bacilli</taxon>
        <taxon>Bacillales</taxon>
        <taxon>Fictibacillaceae</taxon>
        <taxon>Fictibacillus</taxon>
    </lineage>
</organism>